<protein>
    <recommendedName>
        <fullName evidence="1">NADP-dependent oxidoreductase domain-containing protein</fullName>
    </recommendedName>
</protein>
<dbReference type="PANTHER" id="PTHR43312:SF1">
    <property type="entry name" value="NADP-DEPENDENT OXIDOREDUCTASE DOMAIN-CONTAINING PROTEIN"/>
    <property type="match status" value="1"/>
</dbReference>
<dbReference type="AlphaFoldDB" id="X1BA11"/>
<accession>X1BA11</accession>
<dbReference type="Pfam" id="PF00248">
    <property type="entry name" value="Aldo_ket_red"/>
    <property type="match status" value="1"/>
</dbReference>
<dbReference type="InterPro" id="IPR053135">
    <property type="entry name" value="AKR2_Oxidoreductase"/>
</dbReference>
<dbReference type="InterPro" id="IPR023210">
    <property type="entry name" value="NADP_OxRdtase_dom"/>
</dbReference>
<organism evidence="2">
    <name type="scientific">marine sediment metagenome</name>
    <dbReference type="NCBI Taxonomy" id="412755"/>
    <lineage>
        <taxon>unclassified sequences</taxon>
        <taxon>metagenomes</taxon>
        <taxon>ecological metagenomes</taxon>
    </lineage>
</organism>
<dbReference type="InterPro" id="IPR019546">
    <property type="entry name" value="TAT_signal_bac_arc"/>
</dbReference>
<dbReference type="Gene3D" id="3.20.20.100">
    <property type="entry name" value="NADP-dependent oxidoreductase domain"/>
    <property type="match status" value="1"/>
</dbReference>
<feature type="non-terminal residue" evidence="2">
    <location>
        <position position="289"/>
    </location>
</feature>
<reference evidence="2" key="1">
    <citation type="journal article" date="2014" name="Front. Microbiol.">
        <title>High frequency of phylogenetically diverse reductive dehalogenase-homologous genes in deep subseafloor sedimentary metagenomes.</title>
        <authorList>
            <person name="Kawai M."/>
            <person name="Futagami T."/>
            <person name="Toyoda A."/>
            <person name="Takaki Y."/>
            <person name="Nishi S."/>
            <person name="Hori S."/>
            <person name="Arai W."/>
            <person name="Tsubouchi T."/>
            <person name="Morono Y."/>
            <person name="Uchiyama I."/>
            <person name="Ito T."/>
            <person name="Fujiyama A."/>
            <person name="Inagaki F."/>
            <person name="Takami H."/>
        </authorList>
    </citation>
    <scope>NUCLEOTIDE SEQUENCE</scope>
    <source>
        <strain evidence="2">Expedition CK06-06</strain>
    </source>
</reference>
<dbReference type="PANTHER" id="PTHR43312">
    <property type="entry name" value="D-THREO-ALDOSE 1-DEHYDROGENASE"/>
    <property type="match status" value="1"/>
</dbReference>
<gene>
    <name evidence="2" type="ORF">S01H4_35359</name>
</gene>
<name>X1BA11_9ZZZZ</name>
<evidence type="ECO:0000313" key="2">
    <source>
        <dbReference type="EMBL" id="GAG78107.1"/>
    </source>
</evidence>
<feature type="domain" description="NADP-dependent oxidoreductase" evidence="1">
    <location>
        <begin position="67"/>
        <end position="247"/>
    </location>
</feature>
<dbReference type="PROSITE" id="PS51318">
    <property type="entry name" value="TAT"/>
    <property type="match status" value="1"/>
</dbReference>
<dbReference type="CDD" id="cd19105">
    <property type="entry name" value="AKR_unchar"/>
    <property type="match status" value="1"/>
</dbReference>
<dbReference type="EMBL" id="BART01018793">
    <property type="protein sequence ID" value="GAG78107.1"/>
    <property type="molecule type" value="Genomic_DNA"/>
</dbReference>
<dbReference type="InterPro" id="IPR036812">
    <property type="entry name" value="NAD(P)_OxRdtase_dom_sf"/>
</dbReference>
<dbReference type="InterPro" id="IPR006311">
    <property type="entry name" value="TAT_signal"/>
</dbReference>
<evidence type="ECO:0000259" key="1">
    <source>
        <dbReference type="Pfam" id="PF00248"/>
    </source>
</evidence>
<dbReference type="NCBIfam" id="TIGR01409">
    <property type="entry name" value="TAT_signal_seq"/>
    <property type="match status" value="1"/>
</dbReference>
<dbReference type="SUPFAM" id="SSF51430">
    <property type="entry name" value="NAD(P)-linked oxidoreductase"/>
    <property type="match status" value="1"/>
</dbReference>
<proteinExistence type="predicted"/>
<comment type="caution">
    <text evidence="2">The sequence shown here is derived from an EMBL/GenBank/DDBJ whole genome shotgun (WGS) entry which is preliminary data.</text>
</comment>
<sequence length="289" mass="32094">MAPTDKNWSRRDFLKAAGAAGVGSVIAPIESLAESADEPRVMPTRPFGKTGVRVPILASGGSMDIQQLMLHQAIKWGVTYWDTANSYYGGNSERQIGKYLGKYPEDRKKIFLVTKSHAWTVDGMTRDLNTSLERMKTDYIDLFFLHSVRNISELNDDIKGWSQKTKAGGKIRFFGFSTHSNMEKCMLKGATLGWIDGIMMSYNYRLMHTDHMRRAVDACAKAGIGLTAMKTQGGGSVKTNTETELKLAGRFLKKGFTDAQAKLKAVWENPNIASICSEMPNMTILMSNV</sequence>